<dbReference type="InterPro" id="IPR005069">
    <property type="entry name" value="Nucl-diP-sugar_transferase"/>
</dbReference>
<dbReference type="Proteomes" id="UP000887568">
    <property type="component" value="Unplaced"/>
</dbReference>
<evidence type="ECO:0000256" key="1">
    <source>
        <dbReference type="ARBA" id="ARBA00007033"/>
    </source>
</evidence>
<comment type="similarity">
    <text evidence="1">Belongs to the glycosyltransferase 77 family.</text>
</comment>
<dbReference type="RefSeq" id="XP_038075389.1">
    <property type="nucleotide sequence ID" value="XM_038219461.1"/>
</dbReference>
<reference evidence="3" key="1">
    <citation type="submission" date="2022-11" db="UniProtKB">
        <authorList>
            <consortium name="EnsemblMetazoa"/>
        </authorList>
    </citation>
    <scope>IDENTIFICATION</scope>
</reference>
<dbReference type="OrthoDB" id="540503at2759"/>
<sequence length="359" mass="41017">MSWLGGILPSARMLRMTVLYGDRKRMDDPIPRCADAVSRVHSLMNKVTMAKVRGKLVIIWSITCFICLLVTARQLSISMVTVKTSTRSTQTVPPTAFLPTAFLPTMNVTNAAIPGPPIVVLTSTNAGFLKLTENLLESIKRTTSSANITLIAEDEQSYSYLTNRSELYPGLRVQMTDTGLTTSKKLLIGTKTYKQFIKKRARYILQFLQSGVAVLFADSDTFWVKDPFKDFEGEFDFAAHNEEKPPKRPIFCAGFAYYRPTENTLRLVKEWVQLLDTTDRNTMDQVVLNRLINREIQKEVPGLKIKTLDPNQYPDGRLDYRIPGWKEPRYDEITVVHLSYIRGYNAKVQKFRELGWWLV</sequence>
<evidence type="ECO:0000313" key="4">
    <source>
        <dbReference type="Proteomes" id="UP000887568"/>
    </source>
</evidence>
<dbReference type="Pfam" id="PF03407">
    <property type="entry name" value="Nucleotid_trans"/>
    <property type="match status" value="1"/>
</dbReference>
<dbReference type="SUPFAM" id="SSF53448">
    <property type="entry name" value="Nucleotide-diphospho-sugar transferases"/>
    <property type="match status" value="1"/>
</dbReference>
<evidence type="ECO:0000259" key="2">
    <source>
        <dbReference type="Pfam" id="PF03407"/>
    </source>
</evidence>
<name>A0A914BH24_PATMI</name>
<protein>
    <recommendedName>
        <fullName evidence="2">Nucleotide-diphospho-sugar transferase domain-containing protein</fullName>
    </recommendedName>
</protein>
<accession>A0A914BH24</accession>
<dbReference type="AlphaFoldDB" id="A0A914BH24"/>
<dbReference type="EnsemblMetazoa" id="XM_038219461.1">
    <property type="protein sequence ID" value="XP_038075389.1"/>
    <property type="gene ID" value="LOC119743108"/>
</dbReference>
<dbReference type="PANTHER" id="PTHR47032">
    <property type="entry name" value="UDP-D-XYLOSE:L-FUCOSE ALPHA-1,3-D-XYLOSYLTRANSFERASE-RELATED"/>
    <property type="match status" value="1"/>
</dbReference>
<feature type="domain" description="Nucleotide-diphospho-sugar transferase" evidence="2">
    <location>
        <begin position="147"/>
        <end position="350"/>
    </location>
</feature>
<dbReference type="GO" id="GO:0016757">
    <property type="term" value="F:glycosyltransferase activity"/>
    <property type="evidence" value="ECO:0007669"/>
    <property type="project" value="TreeGrafter"/>
</dbReference>
<dbReference type="InterPro" id="IPR029044">
    <property type="entry name" value="Nucleotide-diphossugar_trans"/>
</dbReference>
<proteinExistence type="inferred from homology"/>
<dbReference type="PANTHER" id="PTHR47032:SF1">
    <property type="entry name" value="UDP-D-XYLOSE:L-FUCOSE ALPHA-1,3-D-XYLOSYLTRANSFERASE-RELATED"/>
    <property type="match status" value="1"/>
</dbReference>
<organism evidence="3 4">
    <name type="scientific">Patiria miniata</name>
    <name type="common">Bat star</name>
    <name type="synonym">Asterina miniata</name>
    <dbReference type="NCBI Taxonomy" id="46514"/>
    <lineage>
        <taxon>Eukaryota</taxon>
        <taxon>Metazoa</taxon>
        <taxon>Echinodermata</taxon>
        <taxon>Eleutherozoa</taxon>
        <taxon>Asterozoa</taxon>
        <taxon>Asteroidea</taxon>
        <taxon>Valvatacea</taxon>
        <taxon>Valvatida</taxon>
        <taxon>Asterinidae</taxon>
        <taxon>Patiria</taxon>
    </lineage>
</organism>
<evidence type="ECO:0000313" key="3">
    <source>
        <dbReference type="EnsemblMetazoa" id="XP_038075389.1"/>
    </source>
</evidence>
<keyword evidence="4" id="KW-1185">Reference proteome</keyword>
<dbReference type="GeneID" id="119743108"/>
<dbReference type="Gene3D" id="3.90.550.10">
    <property type="entry name" value="Spore Coat Polysaccharide Biosynthesis Protein SpsA, Chain A"/>
    <property type="match status" value="1"/>
</dbReference>
<dbReference type="GO" id="GO:0005794">
    <property type="term" value="C:Golgi apparatus"/>
    <property type="evidence" value="ECO:0007669"/>
    <property type="project" value="TreeGrafter"/>
</dbReference>
<dbReference type="InterPro" id="IPR052636">
    <property type="entry name" value="UDP-D-xylose:L-fucose_XylT"/>
</dbReference>